<dbReference type="OrthoDB" id="670864at2759"/>
<dbReference type="InterPro" id="IPR013187">
    <property type="entry name" value="F-box-assoc_dom_typ3"/>
</dbReference>
<evidence type="ECO:0000313" key="3">
    <source>
        <dbReference type="EMBL" id="RCV42570.1"/>
    </source>
</evidence>
<accession>A0A368SL93</accession>
<evidence type="ECO:0000259" key="2">
    <source>
        <dbReference type="Pfam" id="PF08268"/>
    </source>
</evidence>
<gene>
    <name evidence="3" type="ORF">SETIT_9G226300v2</name>
</gene>
<dbReference type="InterPro" id="IPR017451">
    <property type="entry name" value="F-box-assoc_interact_dom"/>
</dbReference>
<organism evidence="3">
    <name type="scientific">Setaria italica</name>
    <name type="common">Foxtail millet</name>
    <name type="synonym">Panicum italicum</name>
    <dbReference type="NCBI Taxonomy" id="4555"/>
    <lineage>
        <taxon>Eukaryota</taxon>
        <taxon>Viridiplantae</taxon>
        <taxon>Streptophyta</taxon>
        <taxon>Embryophyta</taxon>
        <taxon>Tracheophyta</taxon>
        <taxon>Spermatophyta</taxon>
        <taxon>Magnoliopsida</taxon>
        <taxon>Liliopsida</taxon>
        <taxon>Poales</taxon>
        <taxon>Poaceae</taxon>
        <taxon>PACMAD clade</taxon>
        <taxon>Panicoideae</taxon>
        <taxon>Panicodae</taxon>
        <taxon>Paniceae</taxon>
        <taxon>Cenchrinae</taxon>
        <taxon>Setaria</taxon>
    </lineage>
</organism>
<feature type="region of interest" description="Disordered" evidence="1">
    <location>
        <begin position="31"/>
        <end position="62"/>
    </location>
</feature>
<dbReference type="AlphaFoldDB" id="A0A368SL93"/>
<dbReference type="NCBIfam" id="TIGR01640">
    <property type="entry name" value="F_box_assoc_1"/>
    <property type="match status" value="1"/>
</dbReference>
<name>A0A368SL93_SETIT</name>
<dbReference type="STRING" id="4555.A0A368SL93"/>
<dbReference type="PANTHER" id="PTHR31111">
    <property type="entry name" value="BNAA05G37150D PROTEIN-RELATED"/>
    <property type="match status" value="1"/>
</dbReference>
<reference evidence="3" key="2">
    <citation type="submission" date="2015-07" db="EMBL/GenBank/DDBJ databases">
        <authorList>
            <person name="Noorani M."/>
        </authorList>
    </citation>
    <scope>NUCLEOTIDE SEQUENCE</scope>
    <source>
        <strain evidence="3">Yugu1</strain>
    </source>
</reference>
<protein>
    <recommendedName>
        <fullName evidence="2">F-box associated beta-propeller type 3 domain-containing protein</fullName>
    </recommendedName>
</protein>
<dbReference type="PANTHER" id="PTHR31111:SF136">
    <property type="entry name" value="F-BOX ASSOCIATED DOMAIN-CONTAINING PROTEIN"/>
    <property type="match status" value="1"/>
</dbReference>
<feature type="domain" description="F-box associated beta-propeller type 3" evidence="2">
    <location>
        <begin position="110"/>
        <end position="313"/>
    </location>
</feature>
<sequence length="333" mass="37502">MAAEPEAATTSPRCLDDDVVTEILLRLPSSSAVPSARHGAVSPPAPSSSPPTPTAAPWSSSSNAMASTRNYWTPSRFPHSTRQGAGASRFLTGEEALRWSAGFYLHRPSGEHRLLYLTYSRQESHHVYSLEAAEARRLGQAFPVDAFCSERPFVCLNHRGKLHWQQRPLVLFSTDNMHMQHRGVEDASKIVAFDTELETFRRISPPPPLSNRHEGALCLMEIDGELAVAAILKGSMDLWVLEDYNNDETWTCRLRVDLPPTLWHSRFVAVNAGVEEVQNMILLVDGWSHSIWLYDLTERRVSKQIQFGGTRLNALAFRESLKRHAFFDRQDPE</sequence>
<evidence type="ECO:0000256" key="1">
    <source>
        <dbReference type="SAM" id="MobiDB-lite"/>
    </source>
</evidence>
<feature type="compositionally biased region" description="Pro residues" evidence="1">
    <location>
        <begin position="43"/>
        <end position="54"/>
    </location>
</feature>
<dbReference type="Pfam" id="PF08268">
    <property type="entry name" value="FBA_3"/>
    <property type="match status" value="1"/>
</dbReference>
<proteinExistence type="predicted"/>
<dbReference type="EMBL" id="CM003536">
    <property type="protein sequence ID" value="RCV42570.1"/>
    <property type="molecule type" value="Genomic_DNA"/>
</dbReference>
<reference evidence="3" key="1">
    <citation type="journal article" date="2012" name="Nat. Biotechnol.">
        <title>Reference genome sequence of the model plant Setaria.</title>
        <authorList>
            <person name="Bennetzen J.L."/>
            <person name="Schmutz J."/>
            <person name="Wang H."/>
            <person name="Percifield R."/>
            <person name="Hawkins J."/>
            <person name="Pontaroli A.C."/>
            <person name="Estep M."/>
            <person name="Feng L."/>
            <person name="Vaughn J.N."/>
            <person name="Grimwood J."/>
            <person name="Jenkins J."/>
            <person name="Barry K."/>
            <person name="Lindquist E."/>
            <person name="Hellsten U."/>
            <person name="Deshpande S."/>
            <person name="Wang X."/>
            <person name="Wu X."/>
            <person name="Mitros T."/>
            <person name="Triplett J."/>
            <person name="Yang X."/>
            <person name="Ye C.Y."/>
            <person name="Mauro-Herrera M."/>
            <person name="Wang L."/>
            <person name="Li P."/>
            <person name="Sharma M."/>
            <person name="Sharma R."/>
            <person name="Ronald P.C."/>
            <person name="Panaud O."/>
            <person name="Kellogg E.A."/>
            <person name="Brutnell T.P."/>
            <person name="Doust A.N."/>
            <person name="Tuskan G.A."/>
            <person name="Rokhsar D."/>
            <person name="Devos K.M."/>
        </authorList>
    </citation>
    <scope>NUCLEOTIDE SEQUENCE [LARGE SCALE GENOMIC DNA]</scope>
    <source>
        <strain evidence="3">Yugu1</strain>
    </source>
</reference>